<dbReference type="PATRIC" id="fig|128780.6.peg.364"/>
<evidence type="ECO:0000313" key="4">
    <source>
        <dbReference type="Proteomes" id="UP000061010"/>
    </source>
</evidence>
<dbReference type="EMBL" id="CP012900">
    <property type="protein sequence ID" value="ALJ26811.1"/>
    <property type="molecule type" value="Genomic_DNA"/>
</dbReference>
<keyword evidence="4" id="KW-1185">Reference proteome</keyword>
<feature type="signal peptide" evidence="2">
    <location>
        <begin position="1"/>
        <end position="30"/>
    </location>
</feature>
<dbReference type="Gene3D" id="3.30.10.10">
    <property type="entry name" value="Trypsin Inhibitor V, subunit A"/>
    <property type="match status" value="1"/>
</dbReference>
<evidence type="ECO:0008006" key="5">
    <source>
        <dbReference type="Google" id="ProtNLM"/>
    </source>
</evidence>
<name>A0A0S1AVN3_9GAMM</name>
<reference evidence="3 4" key="1">
    <citation type="journal article" date="2015" name="Genome Announc.">
        <title>Complete Genome Sequencing of Stenotrophomonas acidaminiphila ZAC14D2_NAIMI4_2, a Multidrug-Resistant Strain Isolated from Sediments of a Polluted River in Mexico, Uncovers New Antibiotic Resistance Genes and a Novel Class-II Lasso Peptide Biosynthesis Gene Cluster.</title>
        <authorList>
            <person name="Vinuesa P."/>
            <person name="Ochoa-Sanchez L.E."/>
        </authorList>
    </citation>
    <scope>NUCLEOTIDE SEQUENCE [LARGE SCALE GENOMIC DNA]</scope>
    <source>
        <strain evidence="3 4">ZAC14D2_NAIMI4_2</strain>
    </source>
</reference>
<feature type="chain" id="PRO_5006588489" description="Peptidase inhibitor I78 family protein" evidence="2">
    <location>
        <begin position="31"/>
        <end position="132"/>
    </location>
</feature>
<dbReference type="InterPro" id="IPR021719">
    <property type="entry name" value="Prot_inh_I78"/>
</dbReference>
<organism evidence="3 4">
    <name type="scientific">Stenotrophomonas acidaminiphila</name>
    <dbReference type="NCBI Taxonomy" id="128780"/>
    <lineage>
        <taxon>Bacteria</taxon>
        <taxon>Pseudomonadati</taxon>
        <taxon>Pseudomonadota</taxon>
        <taxon>Gammaproteobacteria</taxon>
        <taxon>Lysobacterales</taxon>
        <taxon>Lysobacteraceae</taxon>
        <taxon>Stenotrophomonas</taxon>
    </lineage>
</organism>
<dbReference type="PANTHER" id="PTHR39600:SF1">
    <property type="entry name" value="PEPTIDASE INHIBITOR I78 FAMILY PROTEIN"/>
    <property type="match status" value="1"/>
</dbReference>
<evidence type="ECO:0000256" key="1">
    <source>
        <dbReference type="SAM" id="MobiDB-lite"/>
    </source>
</evidence>
<protein>
    <recommendedName>
        <fullName evidence="5">Peptidase inhibitor I78 family protein</fullName>
    </recommendedName>
</protein>
<proteinExistence type="predicted"/>
<accession>A0A0S1AVN3</accession>
<keyword evidence="2" id="KW-0732">Signal</keyword>
<gene>
    <name evidence="3" type="ORF">AOT14_03570</name>
</gene>
<feature type="region of interest" description="Disordered" evidence="1">
    <location>
        <begin position="34"/>
        <end position="67"/>
    </location>
</feature>
<dbReference type="PANTHER" id="PTHR39600">
    <property type="entry name" value="PEPTIDASE INHIBITOR I78 FAMILY PROTEIN"/>
    <property type="match status" value="1"/>
</dbReference>
<dbReference type="KEGG" id="sacz:AOT14_03570"/>
<dbReference type="AlphaFoldDB" id="A0A0S1AVN3"/>
<dbReference type="Pfam" id="PF11720">
    <property type="entry name" value="Inhibitor_I78"/>
    <property type="match status" value="1"/>
</dbReference>
<dbReference type="Proteomes" id="UP000061010">
    <property type="component" value="Chromosome"/>
</dbReference>
<sequence length="132" mass="13718" precursor="true">MRIPTMPRAVRRPTALIAALSLVLALGACTGPAPEEQEQALDQAKQAADAAATPDPGVATTPPPVGTCDASQVEGLVGQAYTEALAEQARQDAGAAKVRMLKPNQPVTMEFLGERLNIEVDDKNLVSGVRCG</sequence>
<feature type="compositionally biased region" description="Low complexity" evidence="1">
    <location>
        <begin position="47"/>
        <end position="60"/>
    </location>
</feature>
<dbReference type="PROSITE" id="PS51257">
    <property type="entry name" value="PROKAR_LIPOPROTEIN"/>
    <property type="match status" value="1"/>
</dbReference>
<evidence type="ECO:0000313" key="3">
    <source>
        <dbReference type="EMBL" id="ALJ26811.1"/>
    </source>
</evidence>
<evidence type="ECO:0000256" key="2">
    <source>
        <dbReference type="SAM" id="SignalP"/>
    </source>
</evidence>